<keyword evidence="2" id="KW-0812">Transmembrane</keyword>
<keyword evidence="2" id="KW-0472">Membrane</keyword>
<feature type="transmembrane region" description="Helical" evidence="2">
    <location>
        <begin position="7"/>
        <end position="24"/>
    </location>
</feature>
<dbReference type="OrthoDB" id="7595841at2"/>
<protein>
    <submittedName>
        <fullName evidence="3">LapA family protein</fullName>
    </submittedName>
</protein>
<proteinExistence type="predicted"/>
<keyword evidence="4" id="KW-1185">Reference proteome</keyword>
<accession>A0A547PE44</accession>
<evidence type="ECO:0000256" key="2">
    <source>
        <dbReference type="SAM" id="Phobius"/>
    </source>
</evidence>
<sequence>MQIVRTIIWVLILFAILAFSFFNWQPVEVTLWDNLVLETKVPALVIIAFLLGLMPMWLFHRSVTWSLNRRIRSLENSVKSSALARRHEPPVDGSPPKPAPVTVDKPVESTAKPGDILAPSDGADG</sequence>
<gene>
    <name evidence="3" type="ORF">FGU71_11345</name>
</gene>
<feature type="transmembrane region" description="Helical" evidence="2">
    <location>
        <begin position="44"/>
        <end position="63"/>
    </location>
</feature>
<organism evidence="3 4">
    <name type="scientific">Erythrobacter insulae</name>
    <dbReference type="NCBI Taxonomy" id="2584124"/>
    <lineage>
        <taxon>Bacteria</taxon>
        <taxon>Pseudomonadati</taxon>
        <taxon>Pseudomonadota</taxon>
        <taxon>Alphaproteobacteria</taxon>
        <taxon>Sphingomonadales</taxon>
        <taxon>Erythrobacteraceae</taxon>
        <taxon>Erythrobacter/Porphyrobacter group</taxon>
        <taxon>Erythrobacter</taxon>
    </lineage>
</organism>
<dbReference type="AlphaFoldDB" id="A0A547PE44"/>
<name>A0A547PE44_9SPHN</name>
<reference evidence="3 4" key="1">
    <citation type="submission" date="2019-06" db="EMBL/GenBank/DDBJ databases">
        <title>Erythrobacter insulae sp. nov., isolated from a tidal flat.</title>
        <authorList>
            <person name="Yoon J.-H."/>
        </authorList>
    </citation>
    <scope>NUCLEOTIDE SEQUENCE [LARGE SCALE GENOMIC DNA]</scope>
    <source>
        <strain evidence="3 4">JBTF-M21</strain>
    </source>
</reference>
<comment type="caution">
    <text evidence="3">The sequence shown here is derived from an EMBL/GenBank/DDBJ whole genome shotgun (WGS) entry which is preliminary data.</text>
</comment>
<evidence type="ECO:0000313" key="3">
    <source>
        <dbReference type="EMBL" id="TRD12399.1"/>
    </source>
</evidence>
<dbReference type="EMBL" id="VHJK01000001">
    <property type="protein sequence ID" value="TRD12399.1"/>
    <property type="molecule type" value="Genomic_DNA"/>
</dbReference>
<evidence type="ECO:0000256" key="1">
    <source>
        <dbReference type="SAM" id="MobiDB-lite"/>
    </source>
</evidence>
<evidence type="ECO:0000313" key="4">
    <source>
        <dbReference type="Proteomes" id="UP000316343"/>
    </source>
</evidence>
<dbReference type="Proteomes" id="UP000316343">
    <property type="component" value="Unassembled WGS sequence"/>
</dbReference>
<keyword evidence="2" id="KW-1133">Transmembrane helix</keyword>
<feature type="region of interest" description="Disordered" evidence="1">
    <location>
        <begin position="79"/>
        <end position="125"/>
    </location>
</feature>
<dbReference type="RefSeq" id="WP_142788671.1">
    <property type="nucleotide sequence ID" value="NZ_VHJK01000001.1"/>
</dbReference>